<feature type="active site" description="Proton acceptor" evidence="8">
    <location>
        <position position="132"/>
    </location>
</feature>
<dbReference type="EC" id="3.1.30.-" evidence="10"/>
<evidence type="ECO:0000256" key="6">
    <source>
        <dbReference type="ARBA" id="ARBA00022801"/>
    </source>
</evidence>
<evidence type="ECO:0000256" key="4">
    <source>
        <dbReference type="ARBA" id="ARBA00022723"/>
    </source>
</evidence>
<dbReference type="InterPro" id="IPR018524">
    <property type="entry name" value="DNA/RNA_endonuclease_AS"/>
</dbReference>
<dbReference type="InterPro" id="IPR001604">
    <property type="entry name" value="Endo_G_ENPP1-like_dom"/>
</dbReference>
<evidence type="ECO:0000256" key="10">
    <source>
        <dbReference type="RuleBase" id="RU366055"/>
    </source>
</evidence>
<evidence type="ECO:0000256" key="11">
    <source>
        <dbReference type="SAM" id="Phobius"/>
    </source>
</evidence>
<keyword evidence="5 10" id="KW-0255">Endonuclease</keyword>
<evidence type="ECO:0000256" key="8">
    <source>
        <dbReference type="PIRSR" id="PIRSR640255-1"/>
    </source>
</evidence>
<comment type="similarity">
    <text evidence="2 10">Belongs to the DNA/RNA non-specific endonuclease family.</text>
</comment>
<reference evidence="14" key="2">
    <citation type="submission" date="2021-04" db="EMBL/GenBank/DDBJ databases">
        <authorList>
            <person name="Gilroy R."/>
        </authorList>
    </citation>
    <scope>NUCLEOTIDE SEQUENCE</scope>
    <source>
        <strain evidence="14">B3-3758</strain>
    </source>
</reference>
<dbReference type="GO" id="GO:0046872">
    <property type="term" value="F:metal ion binding"/>
    <property type="evidence" value="ECO:0007669"/>
    <property type="project" value="UniProtKB-KW"/>
</dbReference>
<comment type="cofactor">
    <cofactor evidence="1 10">
        <name>Mg(2+)</name>
        <dbReference type="ChEBI" id="CHEBI:18420"/>
    </cofactor>
</comment>
<dbReference type="PROSITE" id="PS01070">
    <property type="entry name" value="NUCLEASE_NON_SPEC"/>
    <property type="match status" value="1"/>
</dbReference>
<dbReference type="GO" id="GO:0003676">
    <property type="term" value="F:nucleic acid binding"/>
    <property type="evidence" value="ECO:0007669"/>
    <property type="project" value="InterPro"/>
</dbReference>
<dbReference type="EMBL" id="JAHLFO010000163">
    <property type="protein sequence ID" value="MBU3815155.1"/>
    <property type="molecule type" value="Genomic_DNA"/>
</dbReference>
<keyword evidence="11" id="KW-0472">Membrane</keyword>
<evidence type="ECO:0000259" key="12">
    <source>
        <dbReference type="SMART" id="SM00477"/>
    </source>
</evidence>
<dbReference type="GO" id="GO:0004519">
    <property type="term" value="F:endonuclease activity"/>
    <property type="evidence" value="ECO:0007669"/>
    <property type="project" value="UniProtKB-UniRule"/>
</dbReference>
<name>A0A9E2KJ67_9BACE</name>
<sequence>MARRRRTKQKPKSLKGLVYTLMLIVAVCLVYGPLTRALHVESTTTLGVPLTDKSLLPAPLTDRPEKRLVRRGYTVSYNLEHNLPNWVAWELTPDKLIERESRSDKFLPDPDLPEEVAVTTDDYKRSGWDRGHMCPAGDNRWHWRAMQESFYMTNICPQHHNLNRGDWKELEEACRDWAQQEGRIFIVCGPILYRQQHKTIGHEHRITVPEAFFKVILCPESNPPRAIGFIYKNTAGNHPLDSYVNSVDQVERITGIDFFPALPDEVEDKVEAEYDLSRWKISD</sequence>
<dbReference type="InterPro" id="IPR044925">
    <property type="entry name" value="His-Me_finger_sf"/>
</dbReference>
<evidence type="ECO:0000259" key="13">
    <source>
        <dbReference type="SMART" id="SM00892"/>
    </source>
</evidence>
<dbReference type="SMART" id="SM00477">
    <property type="entry name" value="NUC"/>
    <property type="match status" value="1"/>
</dbReference>
<dbReference type="SUPFAM" id="SSF54060">
    <property type="entry name" value="His-Me finger endonucleases"/>
    <property type="match status" value="1"/>
</dbReference>
<evidence type="ECO:0000256" key="1">
    <source>
        <dbReference type="ARBA" id="ARBA00001946"/>
    </source>
</evidence>
<keyword evidence="11" id="KW-0812">Transmembrane</keyword>
<feature type="domain" description="DNA/RNA non-specific endonuclease/pyrophosphatase/phosphodiesterase" evidence="13">
    <location>
        <begin position="69"/>
        <end position="265"/>
    </location>
</feature>
<dbReference type="GO" id="GO:0016787">
    <property type="term" value="F:hydrolase activity"/>
    <property type="evidence" value="ECO:0007669"/>
    <property type="project" value="UniProtKB-KW"/>
</dbReference>
<dbReference type="CDD" id="cd00091">
    <property type="entry name" value="NUC"/>
    <property type="match status" value="1"/>
</dbReference>
<dbReference type="Proteomes" id="UP000824236">
    <property type="component" value="Unassembled WGS sequence"/>
</dbReference>
<dbReference type="InterPro" id="IPR040255">
    <property type="entry name" value="Non-specific_endonuclease"/>
</dbReference>
<protein>
    <recommendedName>
        <fullName evidence="10">Endonuclease</fullName>
        <ecNumber evidence="10">3.1.30.-</ecNumber>
    </recommendedName>
</protein>
<evidence type="ECO:0000313" key="14">
    <source>
        <dbReference type="EMBL" id="MBU3815155.1"/>
    </source>
</evidence>
<dbReference type="PANTHER" id="PTHR13966">
    <property type="entry name" value="ENDONUCLEASE RELATED"/>
    <property type="match status" value="1"/>
</dbReference>
<evidence type="ECO:0000256" key="2">
    <source>
        <dbReference type="ARBA" id="ARBA00010052"/>
    </source>
</evidence>
<keyword evidence="4 9" id="KW-0479">Metal-binding</keyword>
<dbReference type="PANTHER" id="PTHR13966:SF5">
    <property type="entry name" value="ENDONUCLEASE G, MITOCHONDRIAL"/>
    <property type="match status" value="1"/>
</dbReference>
<reference evidence="14" key="1">
    <citation type="journal article" date="2021" name="PeerJ">
        <title>Extensive microbial diversity within the chicken gut microbiome revealed by metagenomics and culture.</title>
        <authorList>
            <person name="Gilroy R."/>
            <person name="Ravi A."/>
            <person name="Getino M."/>
            <person name="Pursley I."/>
            <person name="Horton D.L."/>
            <person name="Alikhan N.F."/>
            <person name="Baker D."/>
            <person name="Gharbi K."/>
            <person name="Hall N."/>
            <person name="Watson M."/>
            <person name="Adriaenssens E.M."/>
            <person name="Foster-Nyarko E."/>
            <person name="Jarju S."/>
            <person name="Secka A."/>
            <person name="Antonio M."/>
            <person name="Oren A."/>
            <person name="Chaudhuri R.R."/>
            <person name="La Ragione R."/>
            <person name="Hildebrand F."/>
            <person name="Pallen M.J."/>
        </authorList>
    </citation>
    <scope>NUCLEOTIDE SEQUENCE</scope>
    <source>
        <strain evidence="14">B3-3758</strain>
    </source>
</reference>
<keyword evidence="6 10" id="KW-0378">Hydrolase</keyword>
<evidence type="ECO:0000313" key="15">
    <source>
        <dbReference type="Proteomes" id="UP000824236"/>
    </source>
</evidence>
<keyword evidence="11" id="KW-1133">Transmembrane helix</keyword>
<feature type="binding site" evidence="9">
    <location>
        <position position="163"/>
    </location>
    <ligand>
        <name>Mg(2+)</name>
        <dbReference type="ChEBI" id="CHEBI:18420"/>
        <note>catalytic</note>
    </ligand>
</feature>
<comment type="caution">
    <text evidence="14">The sequence shown here is derived from an EMBL/GenBank/DDBJ whole genome shotgun (WGS) entry which is preliminary data.</text>
</comment>
<feature type="domain" description="ENPP1-3/EXOG-like endonuclease/phosphodiesterase" evidence="12">
    <location>
        <begin position="70"/>
        <end position="265"/>
    </location>
</feature>
<proteinExistence type="inferred from homology"/>
<dbReference type="Pfam" id="PF01223">
    <property type="entry name" value="Endonuclease_NS"/>
    <property type="match status" value="1"/>
</dbReference>
<dbReference type="InterPro" id="IPR020821">
    <property type="entry name" value="ENPP1-3/EXOG-like_nuc-like"/>
</dbReference>
<dbReference type="Gene3D" id="3.40.570.10">
    <property type="entry name" value="Extracellular Endonuclease, subunit A"/>
    <property type="match status" value="1"/>
</dbReference>
<evidence type="ECO:0000256" key="5">
    <source>
        <dbReference type="ARBA" id="ARBA00022759"/>
    </source>
</evidence>
<accession>A0A9E2KJ67</accession>
<keyword evidence="3 10" id="KW-0540">Nuclease</keyword>
<dbReference type="InterPro" id="IPR044929">
    <property type="entry name" value="DNA/RNA_non-sp_Endonuclease_sf"/>
</dbReference>
<gene>
    <name evidence="14" type="ORF">H9791_11800</name>
</gene>
<keyword evidence="7" id="KW-0460">Magnesium</keyword>
<evidence type="ECO:0000256" key="9">
    <source>
        <dbReference type="PIRSR" id="PIRSR640255-2"/>
    </source>
</evidence>
<feature type="transmembrane region" description="Helical" evidence="11">
    <location>
        <begin position="16"/>
        <end position="34"/>
    </location>
</feature>
<dbReference type="SMART" id="SM00892">
    <property type="entry name" value="Endonuclease_NS"/>
    <property type="match status" value="1"/>
</dbReference>
<organism evidence="14 15">
    <name type="scientific">Candidatus Bacteroides intestinipullorum</name>
    <dbReference type="NCBI Taxonomy" id="2838471"/>
    <lineage>
        <taxon>Bacteria</taxon>
        <taxon>Pseudomonadati</taxon>
        <taxon>Bacteroidota</taxon>
        <taxon>Bacteroidia</taxon>
        <taxon>Bacteroidales</taxon>
        <taxon>Bacteroidaceae</taxon>
        <taxon>Bacteroides</taxon>
    </lineage>
</organism>
<evidence type="ECO:0000256" key="3">
    <source>
        <dbReference type="ARBA" id="ARBA00022722"/>
    </source>
</evidence>
<dbReference type="AlphaFoldDB" id="A0A9E2KJ67"/>
<evidence type="ECO:0000256" key="7">
    <source>
        <dbReference type="ARBA" id="ARBA00022842"/>
    </source>
</evidence>